<dbReference type="AlphaFoldDB" id="A0A7J7FUB2"/>
<comment type="caution">
    <text evidence="2">The sequence shown here is derived from an EMBL/GenBank/DDBJ whole genome shotgun (WGS) entry which is preliminary data.</text>
</comment>
<dbReference type="EMBL" id="JACBKZ010000014">
    <property type="protein sequence ID" value="KAF5931879.1"/>
    <property type="molecule type" value="Genomic_DNA"/>
</dbReference>
<name>A0A7J7FUB2_CAMSI</name>
<organism evidence="2 3">
    <name type="scientific">Camellia sinensis</name>
    <name type="common">Tea plant</name>
    <name type="synonym">Thea sinensis</name>
    <dbReference type="NCBI Taxonomy" id="4442"/>
    <lineage>
        <taxon>Eukaryota</taxon>
        <taxon>Viridiplantae</taxon>
        <taxon>Streptophyta</taxon>
        <taxon>Embryophyta</taxon>
        <taxon>Tracheophyta</taxon>
        <taxon>Spermatophyta</taxon>
        <taxon>Magnoliopsida</taxon>
        <taxon>eudicotyledons</taxon>
        <taxon>Gunneridae</taxon>
        <taxon>Pentapetalae</taxon>
        <taxon>asterids</taxon>
        <taxon>Ericales</taxon>
        <taxon>Theaceae</taxon>
        <taxon>Camellia</taxon>
    </lineage>
</organism>
<gene>
    <name evidence="2" type="ORF">HYC85_028050</name>
</gene>
<feature type="signal peptide" evidence="1">
    <location>
        <begin position="1"/>
        <end position="24"/>
    </location>
</feature>
<evidence type="ECO:0000313" key="2">
    <source>
        <dbReference type="EMBL" id="KAF5931879.1"/>
    </source>
</evidence>
<evidence type="ECO:0000256" key="1">
    <source>
        <dbReference type="SAM" id="SignalP"/>
    </source>
</evidence>
<keyword evidence="3" id="KW-1185">Reference proteome</keyword>
<dbReference type="Proteomes" id="UP000593564">
    <property type="component" value="Unassembled WGS sequence"/>
</dbReference>
<protein>
    <submittedName>
        <fullName evidence="2">Uncharacterized protein</fullName>
    </submittedName>
</protein>
<reference evidence="2 3" key="2">
    <citation type="submission" date="2020-07" db="EMBL/GenBank/DDBJ databases">
        <title>Genome assembly of wild tea tree DASZ reveals pedigree and selection history of tea varieties.</title>
        <authorList>
            <person name="Zhang W."/>
        </authorList>
    </citation>
    <scope>NUCLEOTIDE SEQUENCE [LARGE SCALE GENOMIC DNA]</scope>
    <source>
        <strain evidence="3">cv. G240</strain>
        <tissue evidence="2">Leaf</tissue>
    </source>
</reference>
<sequence>MMSSNLCLVCLACAMVACIVFCVGFEDGERSKASLATMVFGPSEFAGVRSSLYMVSSVAIGGSSVAPAMDVFEYSHRRCQLWRSGLEILFRSWETLMILS</sequence>
<keyword evidence="1" id="KW-0732">Signal</keyword>
<proteinExistence type="predicted"/>
<evidence type="ECO:0000313" key="3">
    <source>
        <dbReference type="Proteomes" id="UP000593564"/>
    </source>
</evidence>
<reference evidence="3" key="1">
    <citation type="journal article" date="2020" name="Nat. Commun.">
        <title>Genome assembly of wild tea tree DASZ reveals pedigree and selection history of tea varieties.</title>
        <authorList>
            <person name="Zhang W."/>
            <person name="Zhang Y."/>
            <person name="Qiu H."/>
            <person name="Guo Y."/>
            <person name="Wan H."/>
            <person name="Zhang X."/>
            <person name="Scossa F."/>
            <person name="Alseekh S."/>
            <person name="Zhang Q."/>
            <person name="Wang P."/>
            <person name="Xu L."/>
            <person name="Schmidt M.H."/>
            <person name="Jia X."/>
            <person name="Li D."/>
            <person name="Zhu A."/>
            <person name="Guo F."/>
            <person name="Chen W."/>
            <person name="Ni D."/>
            <person name="Usadel B."/>
            <person name="Fernie A.R."/>
            <person name="Wen W."/>
        </authorList>
    </citation>
    <scope>NUCLEOTIDE SEQUENCE [LARGE SCALE GENOMIC DNA]</scope>
    <source>
        <strain evidence="3">cv. G240</strain>
    </source>
</reference>
<accession>A0A7J7FUB2</accession>
<feature type="chain" id="PRO_5029714554" evidence="1">
    <location>
        <begin position="25"/>
        <end position="100"/>
    </location>
</feature>